<evidence type="ECO:0000256" key="4">
    <source>
        <dbReference type="ARBA" id="ARBA00022989"/>
    </source>
</evidence>
<evidence type="ECO:0000256" key="3">
    <source>
        <dbReference type="ARBA" id="ARBA00022692"/>
    </source>
</evidence>
<evidence type="ECO:0000313" key="8">
    <source>
        <dbReference type="Proteomes" id="UP000646946"/>
    </source>
</evidence>
<evidence type="ECO:0000256" key="1">
    <source>
        <dbReference type="ARBA" id="ARBA00004651"/>
    </source>
</evidence>
<comment type="caution">
    <text evidence="7">The sequence shown here is derived from an EMBL/GenBank/DDBJ whole genome shotgun (WGS) entry which is preliminary data.</text>
</comment>
<dbReference type="PANTHER" id="PTHR40277:SF1">
    <property type="entry name" value="BLL5419 PROTEIN"/>
    <property type="match status" value="1"/>
</dbReference>
<keyword evidence="2" id="KW-1003">Cell membrane</keyword>
<reference evidence="7 8" key="1">
    <citation type="journal article" name="Nat. Commun.">
        <title>Undinarchaeota illuminate DPANN phylogeny and the impact of gene transfer on archaeal evolution.</title>
        <authorList>
            <person name="Dombrowski N."/>
            <person name="Williams T.A."/>
            <person name="Sun J."/>
            <person name="Woodcroft B.J."/>
            <person name="Lee J.H."/>
            <person name="Minh B.Q."/>
            <person name="Rinke C."/>
            <person name="Spang A."/>
        </authorList>
    </citation>
    <scope>NUCLEOTIDE SEQUENCE [LARGE SCALE GENOMIC DNA]</scope>
    <source>
        <strain evidence="7">MAG_bin1129</strain>
    </source>
</reference>
<feature type="transmembrane region" description="Helical" evidence="6">
    <location>
        <begin position="146"/>
        <end position="165"/>
    </location>
</feature>
<keyword evidence="8" id="KW-1185">Reference proteome</keyword>
<dbReference type="Proteomes" id="UP000646946">
    <property type="component" value="Unassembled WGS sequence"/>
</dbReference>
<dbReference type="NCBIfam" id="TIGR00374">
    <property type="entry name" value="flippase-like domain"/>
    <property type="match status" value="1"/>
</dbReference>
<dbReference type="Pfam" id="PF03706">
    <property type="entry name" value="LPG_synthase_TM"/>
    <property type="match status" value="1"/>
</dbReference>
<dbReference type="InterPro" id="IPR022791">
    <property type="entry name" value="L-PG_synthase/AglD"/>
</dbReference>
<name>A0A832XM62_9ARCH</name>
<protein>
    <submittedName>
        <fullName evidence="7">Flippase-like domain-containing protein</fullName>
    </submittedName>
</protein>
<gene>
    <name evidence="7" type="ORF">H1016_04595</name>
</gene>
<organism evidence="7 8">
    <name type="scientific">Candidatus Naiadarchaeum limnaeum</name>
    <dbReference type="NCBI Taxonomy" id="2756139"/>
    <lineage>
        <taxon>Archaea</taxon>
        <taxon>Candidatus Undinarchaeota</taxon>
        <taxon>Candidatus Undinarchaeia</taxon>
        <taxon>Candidatus Naiadarchaeales</taxon>
        <taxon>Candidatus Naiadarchaeaceae</taxon>
        <taxon>Candidatus Naiadarchaeum</taxon>
    </lineage>
</organism>
<proteinExistence type="predicted"/>
<feature type="transmembrane region" description="Helical" evidence="6">
    <location>
        <begin position="37"/>
        <end position="56"/>
    </location>
</feature>
<evidence type="ECO:0000313" key="7">
    <source>
        <dbReference type="EMBL" id="HIK00788.1"/>
    </source>
</evidence>
<dbReference type="AlphaFoldDB" id="A0A832XM62"/>
<sequence length="315" mass="35721">MKNISKFLPLFGLIIFVYILSKTNLSLVKQTFLQMNPVFWLAAFLMILPSLFIKTLKWKQLINPFKVKLGWKEGFKAWIAAFFIGLITPGRVGDLARALYLKEKLATGKALTTVVVDRVIDILVLMTLSAVGLIYILSNFTVNSRAPVFIAIMFLLFIAAVAFFLKKERAEKLLKPLYNFFVPAKYKNKLKASFGDFYNGINLLRRNKVAMIKAGLLSFFAWWIVSLQYYLLAKAMNITINYFVLFMIFPTILLVEIIPISISGLGTRDATLILFFSFIGLSASAAVALSLSILIFSYIYSLVGLFIWIRNPIKL</sequence>
<feature type="transmembrane region" description="Helical" evidence="6">
    <location>
        <begin position="119"/>
        <end position="140"/>
    </location>
</feature>
<feature type="transmembrane region" description="Helical" evidence="6">
    <location>
        <begin position="270"/>
        <end position="289"/>
    </location>
</feature>
<evidence type="ECO:0000256" key="6">
    <source>
        <dbReference type="SAM" id="Phobius"/>
    </source>
</evidence>
<dbReference type="EMBL" id="DVAB01000038">
    <property type="protein sequence ID" value="HIK00788.1"/>
    <property type="molecule type" value="Genomic_DNA"/>
</dbReference>
<feature type="transmembrane region" description="Helical" evidence="6">
    <location>
        <begin position="238"/>
        <end position="258"/>
    </location>
</feature>
<evidence type="ECO:0000256" key="5">
    <source>
        <dbReference type="ARBA" id="ARBA00023136"/>
    </source>
</evidence>
<feature type="transmembrane region" description="Helical" evidence="6">
    <location>
        <begin position="214"/>
        <end position="232"/>
    </location>
</feature>
<keyword evidence="4 6" id="KW-1133">Transmembrane helix</keyword>
<keyword evidence="5 6" id="KW-0472">Membrane</keyword>
<dbReference type="GO" id="GO:0005886">
    <property type="term" value="C:plasma membrane"/>
    <property type="evidence" value="ECO:0007669"/>
    <property type="project" value="UniProtKB-SubCell"/>
</dbReference>
<evidence type="ECO:0000256" key="2">
    <source>
        <dbReference type="ARBA" id="ARBA00022475"/>
    </source>
</evidence>
<keyword evidence="3 6" id="KW-0812">Transmembrane</keyword>
<dbReference type="PANTHER" id="PTHR40277">
    <property type="entry name" value="BLL5419 PROTEIN"/>
    <property type="match status" value="1"/>
</dbReference>
<accession>A0A832XM62</accession>
<comment type="subcellular location">
    <subcellularLocation>
        <location evidence="1">Cell membrane</location>
        <topology evidence="1">Multi-pass membrane protein</topology>
    </subcellularLocation>
</comment>